<dbReference type="OrthoDB" id="7360866at2"/>
<dbReference type="InterPro" id="IPR045942">
    <property type="entry name" value="DUF6362"/>
</dbReference>
<feature type="domain" description="DUF6362" evidence="1">
    <location>
        <begin position="21"/>
        <end position="118"/>
    </location>
</feature>
<name>A0A4R3MAJ7_9HYPH</name>
<dbReference type="Pfam" id="PF19889">
    <property type="entry name" value="DUF6362"/>
    <property type="match status" value="1"/>
</dbReference>
<gene>
    <name evidence="2" type="ORF">EDC22_1057</name>
</gene>
<dbReference type="Proteomes" id="UP000295678">
    <property type="component" value="Unassembled WGS sequence"/>
</dbReference>
<comment type="caution">
    <text evidence="2">The sequence shown here is derived from an EMBL/GenBank/DDBJ whole genome shotgun (WGS) entry which is preliminary data.</text>
</comment>
<organism evidence="2 3">
    <name type="scientific">Tepidamorphus gemmatus</name>
    <dbReference type="NCBI Taxonomy" id="747076"/>
    <lineage>
        <taxon>Bacteria</taxon>
        <taxon>Pseudomonadati</taxon>
        <taxon>Pseudomonadota</taxon>
        <taxon>Alphaproteobacteria</taxon>
        <taxon>Hyphomicrobiales</taxon>
        <taxon>Tepidamorphaceae</taxon>
        <taxon>Tepidamorphus</taxon>
    </lineage>
</organism>
<reference evidence="2 3" key="1">
    <citation type="submission" date="2019-03" db="EMBL/GenBank/DDBJ databases">
        <title>Genomic Encyclopedia of Type Strains, Phase IV (KMG-IV): sequencing the most valuable type-strain genomes for metagenomic binning, comparative biology and taxonomic classification.</title>
        <authorList>
            <person name="Goeker M."/>
        </authorList>
    </citation>
    <scope>NUCLEOTIDE SEQUENCE [LARGE SCALE GENOMIC DNA]</scope>
    <source>
        <strain evidence="2 3">DSM 19345</strain>
    </source>
</reference>
<dbReference type="EMBL" id="SMAK01000005">
    <property type="protein sequence ID" value="TCT10510.1"/>
    <property type="molecule type" value="Genomic_DNA"/>
</dbReference>
<evidence type="ECO:0000259" key="1">
    <source>
        <dbReference type="Pfam" id="PF19889"/>
    </source>
</evidence>
<dbReference type="RefSeq" id="WP_132806377.1">
    <property type="nucleotide sequence ID" value="NZ_SMAK01000005.1"/>
</dbReference>
<evidence type="ECO:0000313" key="3">
    <source>
        <dbReference type="Proteomes" id="UP000295678"/>
    </source>
</evidence>
<accession>A0A4R3MAJ7</accession>
<protein>
    <recommendedName>
        <fullName evidence="1">DUF6362 domain-containing protein</fullName>
    </recommendedName>
</protein>
<sequence>MTDWTRERVEERLSEAADVMRRLPPVRVQGYYNLWPKVLHEFADLVGQEPPRLKRPPPAPEAISRMEEALDWLRWLDAEDAKLVWARVERTPWKMICWRFGISRATAHRHWEYALSVIAWRLNGRRPPAKRSRRFVVEGTRALSR</sequence>
<keyword evidence="3" id="KW-1185">Reference proteome</keyword>
<dbReference type="AlphaFoldDB" id="A0A4R3MAJ7"/>
<proteinExistence type="predicted"/>
<evidence type="ECO:0000313" key="2">
    <source>
        <dbReference type="EMBL" id="TCT10510.1"/>
    </source>
</evidence>